<dbReference type="PROSITE" id="PS51318">
    <property type="entry name" value="TAT"/>
    <property type="match status" value="1"/>
</dbReference>
<keyword evidence="4 9" id="KW-0378">Hydrolase</keyword>
<dbReference type="Pfam" id="PF00933">
    <property type="entry name" value="Glyco_hydro_3"/>
    <property type="match status" value="1"/>
</dbReference>
<evidence type="ECO:0000256" key="2">
    <source>
        <dbReference type="ARBA" id="ARBA00005336"/>
    </source>
</evidence>
<dbReference type="GO" id="GO:0004563">
    <property type="term" value="F:beta-N-acetylhexosaminidase activity"/>
    <property type="evidence" value="ECO:0007669"/>
    <property type="project" value="UniProtKB-EC"/>
</dbReference>
<dbReference type="InterPro" id="IPR001764">
    <property type="entry name" value="Glyco_hydro_3_N"/>
</dbReference>
<keyword evidence="7" id="KW-0732">Signal</keyword>
<feature type="domain" description="Glycoside hydrolase family 3 N-terminal" evidence="8">
    <location>
        <begin position="79"/>
        <end position="413"/>
    </location>
</feature>
<evidence type="ECO:0000256" key="1">
    <source>
        <dbReference type="ARBA" id="ARBA00001231"/>
    </source>
</evidence>
<evidence type="ECO:0000256" key="4">
    <source>
        <dbReference type="ARBA" id="ARBA00022801"/>
    </source>
</evidence>
<dbReference type="EMBL" id="DYVF01000019">
    <property type="protein sequence ID" value="HJG30209.1"/>
    <property type="molecule type" value="Genomic_DNA"/>
</dbReference>
<dbReference type="InterPro" id="IPR050226">
    <property type="entry name" value="NagZ_Beta-hexosaminidase"/>
</dbReference>
<dbReference type="InterPro" id="IPR036962">
    <property type="entry name" value="Glyco_hydro_3_N_sf"/>
</dbReference>
<comment type="similarity">
    <text evidence="2">Belongs to the glycosyl hydrolase 3 family.</text>
</comment>
<protein>
    <recommendedName>
        <fullName evidence="3">beta-N-acetylhexosaminidase</fullName>
        <ecNumber evidence="3">3.2.1.52</ecNumber>
    </recommendedName>
</protein>
<dbReference type="SUPFAM" id="SSF51445">
    <property type="entry name" value="(Trans)glycosidases"/>
    <property type="match status" value="1"/>
</dbReference>
<dbReference type="PROSITE" id="PS00775">
    <property type="entry name" value="GLYCOSYL_HYDROL_F3"/>
    <property type="match status" value="1"/>
</dbReference>
<evidence type="ECO:0000256" key="3">
    <source>
        <dbReference type="ARBA" id="ARBA00012663"/>
    </source>
</evidence>
<dbReference type="Gene3D" id="3.20.20.300">
    <property type="entry name" value="Glycoside hydrolase, family 3, N-terminal domain"/>
    <property type="match status" value="1"/>
</dbReference>
<proteinExistence type="inferred from homology"/>
<evidence type="ECO:0000259" key="8">
    <source>
        <dbReference type="Pfam" id="PF00933"/>
    </source>
</evidence>
<gene>
    <name evidence="9" type="ORF">K8U80_02305</name>
</gene>
<comment type="caution">
    <text evidence="9">The sequence shown here is derived from an EMBL/GenBank/DDBJ whole genome shotgun (WGS) entry which is preliminary data.</text>
</comment>
<name>A0A921IMX5_9ACTN</name>
<evidence type="ECO:0000313" key="10">
    <source>
        <dbReference type="Proteomes" id="UP000746751"/>
    </source>
</evidence>
<dbReference type="InterPro" id="IPR006311">
    <property type="entry name" value="TAT_signal"/>
</dbReference>
<evidence type="ECO:0000313" key="9">
    <source>
        <dbReference type="EMBL" id="HJG30209.1"/>
    </source>
</evidence>
<accession>A0A921IMX5</accession>
<evidence type="ECO:0000256" key="7">
    <source>
        <dbReference type="SAM" id="SignalP"/>
    </source>
</evidence>
<feature type="region of interest" description="Disordered" evidence="6">
    <location>
        <begin position="31"/>
        <end position="70"/>
    </location>
</feature>
<feature type="signal peptide" evidence="7">
    <location>
        <begin position="1"/>
        <end position="26"/>
    </location>
</feature>
<evidence type="ECO:0000256" key="6">
    <source>
        <dbReference type="SAM" id="MobiDB-lite"/>
    </source>
</evidence>
<dbReference type="EC" id="3.2.1.52" evidence="3"/>
<reference evidence="9" key="2">
    <citation type="submission" date="2021-09" db="EMBL/GenBank/DDBJ databases">
        <authorList>
            <person name="Gilroy R."/>
        </authorList>
    </citation>
    <scope>NUCLEOTIDE SEQUENCE</scope>
    <source>
        <strain evidence="9">ChiGjej2B2-7701</strain>
    </source>
</reference>
<dbReference type="AlphaFoldDB" id="A0A921IMX5"/>
<organism evidence="9 10">
    <name type="scientific">Collinsella ihumii</name>
    <dbReference type="NCBI Taxonomy" id="1720204"/>
    <lineage>
        <taxon>Bacteria</taxon>
        <taxon>Bacillati</taxon>
        <taxon>Actinomycetota</taxon>
        <taxon>Coriobacteriia</taxon>
        <taxon>Coriobacteriales</taxon>
        <taxon>Coriobacteriaceae</taxon>
        <taxon>Collinsella</taxon>
    </lineage>
</organism>
<dbReference type="Proteomes" id="UP000746751">
    <property type="component" value="Unassembled WGS sequence"/>
</dbReference>
<dbReference type="InterPro" id="IPR019800">
    <property type="entry name" value="Glyco_hydro_3_AS"/>
</dbReference>
<feature type="chain" id="PRO_5039620890" description="beta-N-acetylhexosaminidase" evidence="7">
    <location>
        <begin position="27"/>
        <end position="421"/>
    </location>
</feature>
<dbReference type="GO" id="GO:0009254">
    <property type="term" value="P:peptidoglycan turnover"/>
    <property type="evidence" value="ECO:0007669"/>
    <property type="project" value="TreeGrafter"/>
</dbReference>
<dbReference type="PROSITE" id="PS51257">
    <property type="entry name" value="PROKAR_LIPOPROTEIN"/>
    <property type="match status" value="1"/>
</dbReference>
<sequence>MASLHRTVTRRAVLAAGALMALSAGLGGCDGGSAAPQGDPSDGSSPDVSPGIAEVTDSPVQPGPSSMPTRPERALAAMTLEQKVAQLFCVTPEQLTGASVATVSGPMTADALARIPVGGLVYFSRNIMGDRQLRDMLAGADRLSRASGAGVGAFLSVDEEGGPLVARVANSGLFDVPTFPNMSEIGATGDASRAAEVGSTIGGYLAGIGFNLDFAPDADVLTNPDNPVIGPRSFGSDPQLVAQMVAANVEAMLAAGVAPCVKHFPGHGDTMGDSHTGAVYTERSRDEIEACEFEPYRAAIETDVPMVMVGHIETPNFAADGLPASLSPIMMGDVLRGELGFDGIIISDSFSMGAITQRFTPDEAAVQFFAAGGDMLLMPADLTLAYNGVLEAIGSGVLAEARIDESVLRILNVKDGLGLLP</sequence>
<evidence type="ECO:0000256" key="5">
    <source>
        <dbReference type="ARBA" id="ARBA00023295"/>
    </source>
</evidence>
<feature type="compositionally biased region" description="Low complexity" evidence="6">
    <location>
        <begin position="38"/>
        <end position="51"/>
    </location>
</feature>
<keyword evidence="5" id="KW-0326">Glycosidase</keyword>
<dbReference type="PRINTS" id="PR00133">
    <property type="entry name" value="GLHYDRLASE3"/>
</dbReference>
<dbReference type="InterPro" id="IPR017853">
    <property type="entry name" value="GH"/>
</dbReference>
<dbReference type="PANTHER" id="PTHR30480">
    <property type="entry name" value="BETA-HEXOSAMINIDASE-RELATED"/>
    <property type="match status" value="1"/>
</dbReference>
<reference evidence="9" key="1">
    <citation type="journal article" date="2021" name="PeerJ">
        <title>Extensive microbial diversity within the chicken gut microbiome revealed by metagenomics and culture.</title>
        <authorList>
            <person name="Gilroy R."/>
            <person name="Ravi A."/>
            <person name="Getino M."/>
            <person name="Pursley I."/>
            <person name="Horton D.L."/>
            <person name="Alikhan N.F."/>
            <person name="Baker D."/>
            <person name="Gharbi K."/>
            <person name="Hall N."/>
            <person name="Watson M."/>
            <person name="Adriaenssens E.M."/>
            <person name="Foster-Nyarko E."/>
            <person name="Jarju S."/>
            <person name="Secka A."/>
            <person name="Antonio M."/>
            <person name="Oren A."/>
            <person name="Chaudhuri R.R."/>
            <person name="La Ragione R."/>
            <person name="Hildebrand F."/>
            <person name="Pallen M.J."/>
        </authorList>
    </citation>
    <scope>NUCLEOTIDE SEQUENCE</scope>
    <source>
        <strain evidence="9">ChiGjej2B2-7701</strain>
    </source>
</reference>
<dbReference type="PANTHER" id="PTHR30480:SF13">
    <property type="entry name" value="BETA-HEXOSAMINIDASE"/>
    <property type="match status" value="1"/>
</dbReference>
<dbReference type="GO" id="GO:0005975">
    <property type="term" value="P:carbohydrate metabolic process"/>
    <property type="evidence" value="ECO:0007669"/>
    <property type="project" value="InterPro"/>
</dbReference>
<comment type="catalytic activity">
    <reaction evidence="1">
        <text>Hydrolysis of terminal non-reducing N-acetyl-D-hexosamine residues in N-acetyl-beta-D-hexosaminides.</text>
        <dbReference type="EC" id="3.2.1.52"/>
    </reaction>
</comment>